<keyword evidence="2" id="KW-1185">Reference proteome</keyword>
<name>A0A1L3MV57_9BACI</name>
<proteinExistence type="predicted"/>
<gene>
    <name evidence="1" type="ORF">A9C19_16520</name>
</gene>
<dbReference type="RefSeq" id="WP_072581017.1">
    <property type="nucleotide sequence ID" value="NZ_CP016020.1"/>
</dbReference>
<dbReference type="KEGG" id="bwh:A9C19_16520"/>
<evidence type="ECO:0000313" key="1">
    <source>
        <dbReference type="EMBL" id="APH06218.1"/>
    </source>
</evidence>
<dbReference type="EMBL" id="CP016020">
    <property type="protein sequence ID" value="APH06218.1"/>
    <property type="molecule type" value="Genomic_DNA"/>
</dbReference>
<reference evidence="1 2" key="1">
    <citation type="journal article" date="2016" name="Sci. Rep.">
        <title>Complete genome sequence and transcriptomic analysis of a novel marine strain Bacillus weihaiensis reveals the mechanism of brown algae degradation.</title>
        <authorList>
            <person name="Zhu Y."/>
            <person name="Chen P."/>
            <person name="Bao Y."/>
            <person name="Men Y."/>
            <person name="Zeng Y."/>
            <person name="Yang J."/>
            <person name="Sun J."/>
            <person name="Sun Y."/>
        </authorList>
    </citation>
    <scope>NUCLEOTIDE SEQUENCE [LARGE SCALE GENOMIC DNA]</scope>
    <source>
        <strain evidence="1 2">Alg07</strain>
    </source>
</reference>
<dbReference type="AlphaFoldDB" id="A0A1L3MV57"/>
<accession>A0A1L3MV57</accession>
<dbReference type="Proteomes" id="UP000181936">
    <property type="component" value="Chromosome"/>
</dbReference>
<sequence length="69" mass="7808">MQLKQLFGLLNAWYCLKLTNAQWDSQGYNLQSARAFYIHGLLAIIPADILADANTRVLKEWGTSLPDKV</sequence>
<dbReference type="OrthoDB" id="2834551at2"/>
<evidence type="ECO:0000313" key="2">
    <source>
        <dbReference type="Proteomes" id="UP000181936"/>
    </source>
</evidence>
<organism evidence="1 2">
    <name type="scientific">Bacillus weihaiensis</name>
    <dbReference type="NCBI Taxonomy" id="1547283"/>
    <lineage>
        <taxon>Bacteria</taxon>
        <taxon>Bacillati</taxon>
        <taxon>Bacillota</taxon>
        <taxon>Bacilli</taxon>
        <taxon>Bacillales</taxon>
        <taxon>Bacillaceae</taxon>
        <taxon>Bacillus</taxon>
    </lineage>
</organism>
<protein>
    <submittedName>
        <fullName evidence="1">Uncharacterized protein</fullName>
    </submittedName>
</protein>